<proteinExistence type="predicted"/>
<sequence length="128" mass="15074">MRENRNRLMSYDRFVDERVLTSRDALNRFQIKIKLVEIDEGARDFSRRFGNRVLVRKILLTIKHTETQEVEERELNVEEVEKRMKKERLFSSTNRWVASTDIKNGYVVASKHLDLLADAIALDIVPIG</sequence>
<dbReference type="EMBL" id="CP103305">
    <property type="protein sequence ID" value="UVS69654.1"/>
    <property type="molecule type" value="Genomic_DNA"/>
</dbReference>
<dbReference type="AlphaFoldDB" id="A0A977IEP0"/>
<dbReference type="Proteomes" id="UP001059771">
    <property type="component" value="Chromosome"/>
</dbReference>
<organism evidence="1">
    <name type="scientific">Nitrososphaera viennensis</name>
    <dbReference type="NCBI Taxonomy" id="1034015"/>
    <lineage>
        <taxon>Archaea</taxon>
        <taxon>Nitrososphaerota</taxon>
        <taxon>Nitrososphaeria</taxon>
        <taxon>Nitrososphaerales</taxon>
        <taxon>Nitrososphaeraceae</taxon>
        <taxon>Nitrososphaera</taxon>
    </lineage>
</organism>
<dbReference type="GeneID" id="74945756"/>
<protein>
    <submittedName>
        <fullName evidence="1">Uncharacterized protein</fullName>
    </submittedName>
</protein>
<evidence type="ECO:0000313" key="1">
    <source>
        <dbReference type="EMBL" id="UVS69654.1"/>
    </source>
</evidence>
<dbReference type="RefSeq" id="WP_227717442.1">
    <property type="nucleotide sequence ID" value="NZ_CP103305.1"/>
</dbReference>
<name>A0A977IEP0_9ARCH</name>
<reference evidence="1" key="1">
    <citation type="submission" date="2022-08" db="EMBL/GenBank/DDBJ databases">
        <title>Dynamic responses of ammonia-oxidizing microbial communities induced by reactive oxygen species (ROS) in fluctuating redox aquifers.</title>
        <authorList>
            <person name="Wang P."/>
            <person name="Wang H."/>
        </authorList>
    </citation>
    <scope>NUCLEOTIDE SEQUENCE</scope>
    <source>
        <strain evidence="1">PLX03</strain>
    </source>
</reference>
<gene>
    <name evidence="1" type="ORF">NWT39_02425</name>
</gene>
<accession>A0A977IEP0</accession>